<dbReference type="AlphaFoldDB" id="A0AAV2HN67"/>
<proteinExistence type="predicted"/>
<comment type="caution">
    <text evidence="2">Lacks conserved residue(s) required for the propagation of feature annotation.</text>
</comment>
<dbReference type="InterPro" id="IPR042333">
    <property type="entry name" value="LRAD2/Mig-13-like"/>
</dbReference>
<comment type="caution">
    <text evidence="4">The sequence shown here is derived from an EMBL/GenBank/DDBJ whole genome shotgun (WGS) entry which is preliminary data.</text>
</comment>
<evidence type="ECO:0000259" key="3">
    <source>
        <dbReference type="PROSITE" id="PS01180"/>
    </source>
</evidence>
<dbReference type="CDD" id="cd00041">
    <property type="entry name" value="CUB"/>
    <property type="match status" value="1"/>
</dbReference>
<dbReference type="SUPFAM" id="SSF49854">
    <property type="entry name" value="Spermadhesin, CUB domain"/>
    <property type="match status" value="1"/>
</dbReference>
<dbReference type="InterPro" id="IPR000859">
    <property type="entry name" value="CUB_dom"/>
</dbReference>
<gene>
    <name evidence="4" type="ORF">GSLYS_00007576001</name>
</gene>
<dbReference type="PROSITE" id="PS01180">
    <property type="entry name" value="CUB"/>
    <property type="match status" value="1"/>
</dbReference>
<accession>A0AAV2HN67</accession>
<reference evidence="4 5" key="1">
    <citation type="submission" date="2024-04" db="EMBL/GenBank/DDBJ databases">
        <authorList>
            <consortium name="Genoscope - CEA"/>
            <person name="William W."/>
        </authorList>
    </citation>
    <scope>NUCLEOTIDE SEQUENCE [LARGE SCALE GENOMIC DNA]</scope>
</reference>
<evidence type="ECO:0000256" key="2">
    <source>
        <dbReference type="PROSITE-ProRule" id="PRU00059"/>
    </source>
</evidence>
<protein>
    <recommendedName>
        <fullName evidence="3">CUB domain-containing protein</fullName>
    </recommendedName>
</protein>
<organism evidence="4 5">
    <name type="scientific">Lymnaea stagnalis</name>
    <name type="common">Great pond snail</name>
    <name type="synonym">Helix stagnalis</name>
    <dbReference type="NCBI Taxonomy" id="6523"/>
    <lineage>
        <taxon>Eukaryota</taxon>
        <taxon>Metazoa</taxon>
        <taxon>Spiralia</taxon>
        <taxon>Lophotrochozoa</taxon>
        <taxon>Mollusca</taxon>
        <taxon>Gastropoda</taxon>
        <taxon>Heterobranchia</taxon>
        <taxon>Euthyneura</taxon>
        <taxon>Panpulmonata</taxon>
        <taxon>Hygrophila</taxon>
        <taxon>Lymnaeoidea</taxon>
        <taxon>Lymnaeidae</taxon>
        <taxon>Lymnaea</taxon>
    </lineage>
</organism>
<keyword evidence="5" id="KW-1185">Reference proteome</keyword>
<dbReference type="PANTHER" id="PTHR24652">
    <property type="entry name" value="LOW-DENSITY LIPOPROTEIN RECEPTOR CLASS A DOMAIN-CONTAINING PROTEIN 2"/>
    <property type="match status" value="1"/>
</dbReference>
<dbReference type="Gene3D" id="2.60.120.290">
    <property type="entry name" value="Spermadhesin, CUB domain"/>
    <property type="match status" value="1"/>
</dbReference>
<dbReference type="EMBL" id="CAXITT010000147">
    <property type="protein sequence ID" value="CAL1533616.1"/>
    <property type="molecule type" value="Genomic_DNA"/>
</dbReference>
<evidence type="ECO:0000313" key="4">
    <source>
        <dbReference type="EMBL" id="CAL1533616.1"/>
    </source>
</evidence>
<dbReference type="InterPro" id="IPR035914">
    <property type="entry name" value="Sperma_CUB_dom_sf"/>
</dbReference>
<evidence type="ECO:0000256" key="1">
    <source>
        <dbReference type="ARBA" id="ARBA00023157"/>
    </source>
</evidence>
<keyword evidence="1" id="KW-1015">Disulfide bond</keyword>
<evidence type="ECO:0000313" key="5">
    <source>
        <dbReference type="Proteomes" id="UP001497497"/>
    </source>
</evidence>
<dbReference type="Proteomes" id="UP001497497">
    <property type="component" value="Unassembled WGS sequence"/>
</dbReference>
<feature type="domain" description="CUB" evidence="3">
    <location>
        <begin position="6"/>
        <end position="112"/>
    </location>
</feature>
<sequence>MEGADCGNRKHVGGAVVYSHFPSTGDYYPHDIDCQITFQAESGDWRLMLRVIEMDLPDRTPSGYCNDALYVYDDSTFLTRAMEDAGGAGGLCGSILPPTLISSGQFLTVGFK</sequence>
<name>A0AAV2HN67_LYMST</name>